<dbReference type="EMBL" id="JAXAVW010000027">
    <property type="protein sequence ID" value="MDX8034434.1"/>
    <property type="molecule type" value="Genomic_DNA"/>
</dbReference>
<proteinExistence type="predicted"/>
<protein>
    <submittedName>
        <fullName evidence="2">Uncharacterized protein</fullName>
    </submittedName>
</protein>
<comment type="caution">
    <text evidence="2">The sequence shown here is derived from an EMBL/GenBank/DDBJ whole genome shotgun (WGS) entry which is preliminary data.</text>
</comment>
<sequence length="104" mass="10204">MGDGGYPQGCLQRDHRTRADAEQPLGAGGSCHGTDVLDLGAETVPGSERAALAAAPAVDDVDGEVGRQRVGEALDVGGGLHRAGDDEKTRAAAGGAVVDGGAIG</sequence>
<feature type="compositionally biased region" description="Basic and acidic residues" evidence="1">
    <location>
        <begin position="12"/>
        <end position="21"/>
    </location>
</feature>
<dbReference type="Proteomes" id="UP001285521">
    <property type="component" value="Unassembled WGS sequence"/>
</dbReference>
<feature type="region of interest" description="Disordered" evidence="1">
    <location>
        <begin position="1"/>
        <end position="32"/>
    </location>
</feature>
<evidence type="ECO:0000256" key="1">
    <source>
        <dbReference type="SAM" id="MobiDB-lite"/>
    </source>
</evidence>
<reference evidence="2 3" key="1">
    <citation type="submission" date="2023-11" db="EMBL/GenBank/DDBJ databases">
        <title>Lentzea sokolovensis, sp. nov., Lentzea kristufkii, sp. nov., and Lentzea miocenensis, sp. nov., rare actinobacteria from Sokolov Coal Basin, Miocene lacustrine sediment, Czech Republic.</title>
        <authorList>
            <person name="Lara A."/>
            <person name="Kotroba L."/>
            <person name="Nouioui I."/>
            <person name="Neumann-Schaal M."/>
            <person name="Mast Y."/>
            <person name="Chronakova A."/>
        </authorList>
    </citation>
    <scope>NUCLEOTIDE SEQUENCE [LARGE SCALE GENOMIC DNA]</scope>
    <source>
        <strain evidence="2 3">BCCO 10_0856</strain>
    </source>
</reference>
<evidence type="ECO:0000313" key="2">
    <source>
        <dbReference type="EMBL" id="MDX8034434.1"/>
    </source>
</evidence>
<name>A0ABU4T8P7_9PSEU</name>
<gene>
    <name evidence="2" type="ORF">SK803_29810</name>
</gene>
<dbReference type="RefSeq" id="WP_319969457.1">
    <property type="nucleotide sequence ID" value="NZ_JAXAVW010000027.1"/>
</dbReference>
<evidence type="ECO:0000313" key="3">
    <source>
        <dbReference type="Proteomes" id="UP001285521"/>
    </source>
</evidence>
<keyword evidence="3" id="KW-1185">Reference proteome</keyword>
<accession>A0ABU4T8P7</accession>
<reference evidence="2 3" key="2">
    <citation type="submission" date="2023-11" db="EMBL/GenBank/DDBJ databases">
        <authorList>
            <person name="Lara A.C."/>
            <person name="Chronakova A."/>
        </authorList>
    </citation>
    <scope>NUCLEOTIDE SEQUENCE [LARGE SCALE GENOMIC DNA]</scope>
    <source>
        <strain evidence="2 3">BCCO 10_0856</strain>
    </source>
</reference>
<organism evidence="2 3">
    <name type="scientific">Lentzea miocenica</name>
    <dbReference type="NCBI Taxonomy" id="3095431"/>
    <lineage>
        <taxon>Bacteria</taxon>
        <taxon>Bacillati</taxon>
        <taxon>Actinomycetota</taxon>
        <taxon>Actinomycetes</taxon>
        <taxon>Pseudonocardiales</taxon>
        <taxon>Pseudonocardiaceae</taxon>
        <taxon>Lentzea</taxon>
    </lineage>
</organism>